<reference evidence="1 2" key="1">
    <citation type="submission" date="2019-12" db="EMBL/GenBank/DDBJ databases">
        <title>Full genome sequence of a Bacillus safensis strain isolated from commercially available natto in Indonesia.</title>
        <authorList>
            <person name="Yoshida M."/>
            <person name="Uomi M."/>
            <person name="Waturangi D."/>
            <person name="Ekaputri J.J."/>
            <person name="Setiamarga D.H.E."/>
        </authorList>
    </citation>
    <scope>NUCLEOTIDE SEQUENCE [LARGE SCALE GENOMIC DNA]</scope>
    <source>
        <strain evidence="1 2">IDN1</strain>
    </source>
</reference>
<proteinExistence type="predicted"/>
<accession>A0A5S9ME00</accession>
<sequence length="134" mass="15945">MEKENKREQLLSLLGEMPERHRVEAYTLKMEERESYVVETLILSMNGVEEVPAYFVKPKDTVKKKKTRCAVPALSWRELREWEGRAVKRCSLFANAFICKKSLRQKDIVYWPLIMQGSAREEEEQKVKFLRKCF</sequence>
<dbReference type="AlphaFoldDB" id="A0A5S9ME00"/>
<dbReference type="EMBL" id="AP021906">
    <property type="protein sequence ID" value="BBP91697.1"/>
    <property type="molecule type" value="Genomic_DNA"/>
</dbReference>
<name>A0A5S9ME00_BACIA</name>
<gene>
    <name evidence="1" type="ORF">BsIDN1_53150</name>
</gene>
<dbReference type="Proteomes" id="UP000464658">
    <property type="component" value="Chromosome"/>
</dbReference>
<evidence type="ECO:0000313" key="2">
    <source>
        <dbReference type="Proteomes" id="UP000464658"/>
    </source>
</evidence>
<protein>
    <submittedName>
        <fullName evidence="1">Uncharacterized protein</fullName>
    </submittedName>
</protein>
<evidence type="ECO:0000313" key="1">
    <source>
        <dbReference type="EMBL" id="BBP91697.1"/>
    </source>
</evidence>
<organism evidence="1 2">
    <name type="scientific">Bacillus safensis</name>
    <dbReference type="NCBI Taxonomy" id="561879"/>
    <lineage>
        <taxon>Bacteria</taxon>
        <taxon>Bacillati</taxon>
        <taxon>Bacillota</taxon>
        <taxon>Bacilli</taxon>
        <taxon>Bacillales</taxon>
        <taxon>Bacillaceae</taxon>
        <taxon>Bacillus</taxon>
    </lineage>
</organism>